<comment type="caution">
    <text evidence="5">The sequence shown here is derived from an EMBL/GenBank/DDBJ whole genome shotgun (WGS) entry which is preliminary data.</text>
</comment>
<dbReference type="InterPro" id="IPR023772">
    <property type="entry name" value="DNA-bd_HTH_TetR-type_CS"/>
</dbReference>
<dbReference type="AlphaFoldDB" id="A0A5J4JJ61"/>
<name>A0A5J4JJ61_9BACI</name>
<dbReference type="RefSeq" id="WP_172967511.1">
    <property type="nucleotide sequence ID" value="NZ_BKZP01000003.1"/>
</dbReference>
<evidence type="ECO:0000256" key="2">
    <source>
        <dbReference type="ARBA" id="ARBA00023125"/>
    </source>
</evidence>
<dbReference type="Proteomes" id="UP000391919">
    <property type="component" value="Unassembled WGS sequence"/>
</dbReference>
<dbReference type="PRINTS" id="PR00455">
    <property type="entry name" value="HTHTETR"/>
</dbReference>
<dbReference type="PROSITE" id="PS50977">
    <property type="entry name" value="HTH_TETR_2"/>
    <property type="match status" value="1"/>
</dbReference>
<gene>
    <name evidence="5" type="primary">yerO</name>
    <name evidence="5" type="ORF">BpJC7_18310</name>
</gene>
<evidence type="ECO:0000313" key="6">
    <source>
        <dbReference type="Proteomes" id="UP000391919"/>
    </source>
</evidence>
<feature type="DNA-binding region" description="H-T-H motif" evidence="3">
    <location>
        <begin position="25"/>
        <end position="44"/>
    </location>
</feature>
<dbReference type="Gene3D" id="1.10.357.10">
    <property type="entry name" value="Tetracycline Repressor, domain 2"/>
    <property type="match status" value="1"/>
</dbReference>
<dbReference type="GO" id="GO:0003677">
    <property type="term" value="F:DNA binding"/>
    <property type="evidence" value="ECO:0007669"/>
    <property type="project" value="UniProtKB-UniRule"/>
</dbReference>
<feature type="domain" description="HTH tetR-type" evidence="4">
    <location>
        <begin position="2"/>
        <end position="62"/>
    </location>
</feature>
<evidence type="ECO:0000313" key="5">
    <source>
        <dbReference type="EMBL" id="GER70528.1"/>
    </source>
</evidence>
<dbReference type="InterPro" id="IPR050624">
    <property type="entry name" value="HTH-type_Tx_Regulator"/>
</dbReference>
<accession>A0A5J4JJ61</accession>
<evidence type="ECO:0000256" key="3">
    <source>
        <dbReference type="PROSITE-ProRule" id="PRU00335"/>
    </source>
</evidence>
<organism evidence="5 6">
    <name type="scientific">Weizmannia acidilactici</name>
    <dbReference type="NCBI Taxonomy" id="2607726"/>
    <lineage>
        <taxon>Bacteria</taxon>
        <taxon>Bacillati</taxon>
        <taxon>Bacillota</taxon>
        <taxon>Bacilli</taxon>
        <taxon>Bacillales</taxon>
        <taxon>Bacillaceae</taxon>
        <taxon>Heyndrickxia</taxon>
    </lineage>
</organism>
<sequence length="290" mass="34096">MKQKKEELIRAAIKLFAEKGYQTATVQDIVNVCGISKGAFYTYFSSKDELLIEIFQYYFDELSKILKEIEKQKATPREKEKRQLVSLFQFCIRHRDFIVMLQREQNHSINEGLRVFFEKKNYAIQKYYKELMLSIYGEAFEPYVLDAILVYGGIVHAYMKITVIDGVEVDLEQLAEFIMDQLDYAAEGFLKERRPPLVRRKIEDLYPVNDETGEICSLLAEMKRKIAELDLPLEEKQDLQNAVLMLKEELYQEKKRKYVFQGMLSLFYGIAELRRYGEKIAEALGIKLLP</sequence>
<keyword evidence="1" id="KW-0678">Repressor</keyword>
<dbReference type="EMBL" id="BKZQ01000022">
    <property type="protein sequence ID" value="GER70528.1"/>
    <property type="molecule type" value="Genomic_DNA"/>
</dbReference>
<protein>
    <submittedName>
        <fullName evidence="5">HTH-type transcriptional regulator YerO</fullName>
    </submittedName>
</protein>
<dbReference type="PROSITE" id="PS01081">
    <property type="entry name" value="HTH_TETR_1"/>
    <property type="match status" value="1"/>
</dbReference>
<dbReference type="SUPFAM" id="SSF46689">
    <property type="entry name" value="Homeodomain-like"/>
    <property type="match status" value="1"/>
</dbReference>
<reference evidence="5 6" key="1">
    <citation type="submission" date="2019-09" db="EMBL/GenBank/DDBJ databases">
        <title>Draft genome sequence of Bacillus sp. JC-7.</title>
        <authorList>
            <person name="Tanaka N."/>
            <person name="Shiwa Y."/>
            <person name="Fujita N."/>
            <person name="Tanasupawat S."/>
        </authorList>
    </citation>
    <scope>NUCLEOTIDE SEQUENCE [LARGE SCALE GENOMIC DNA]</scope>
    <source>
        <strain evidence="5 6">JC-7</strain>
    </source>
</reference>
<keyword evidence="2 3" id="KW-0238">DNA-binding</keyword>
<keyword evidence="6" id="KW-1185">Reference proteome</keyword>
<dbReference type="InterPro" id="IPR009057">
    <property type="entry name" value="Homeodomain-like_sf"/>
</dbReference>
<dbReference type="PANTHER" id="PTHR43479">
    <property type="entry name" value="ACREF/ENVCD OPERON REPRESSOR-RELATED"/>
    <property type="match status" value="1"/>
</dbReference>
<proteinExistence type="predicted"/>
<dbReference type="Gene3D" id="1.10.10.60">
    <property type="entry name" value="Homeodomain-like"/>
    <property type="match status" value="1"/>
</dbReference>
<dbReference type="Pfam" id="PF00440">
    <property type="entry name" value="TetR_N"/>
    <property type="match status" value="1"/>
</dbReference>
<evidence type="ECO:0000256" key="1">
    <source>
        <dbReference type="ARBA" id="ARBA00022491"/>
    </source>
</evidence>
<dbReference type="PANTHER" id="PTHR43479:SF22">
    <property type="entry name" value="TRANSCRIPTIONAL REGULATOR, TETR FAMILY"/>
    <property type="match status" value="1"/>
</dbReference>
<dbReference type="InterPro" id="IPR001647">
    <property type="entry name" value="HTH_TetR"/>
</dbReference>
<evidence type="ECO:0000259" key="4">
    <source>
        <dbReference type="PROSITE" id="PS50977"/>
    </source>
</evidence>